<dbReference type="AlphaFoldDB" id="A0A8I1DIM0"/>
<evidence type="ECO:0000256" key="2">
    <source>
        <dbReference type="ARBA" id="ARBA00007362"/>
    </source>
</evidence>
<keyword evidence="3" id="KW-0812">Transmembrane</keyword>
<evidence type="ECO:0000313" key="7">
    <source>
        <dbReference type="Proteomes" id="UP000644140"/>
    </source>
</evidence>
<dbReference type="InterPro" id="IPR000620">
    <property type="entry name" value="EamA_dom"/>
</dbReference>
<dbReference type="PANTHER" id="PTHR32322:SF2">
    <property type="entry name" value="EAMA DOMAIN-CONTAINING PROTEIN"/>
    <property type="match status" value="1"/>
</dbReference>
<evidence type="ECO:0000256" key="5">
    <source>
        <dbReference type="ARBA" id="ARBA00023136"/>
    </source>
</evidence>
<dbReference type="SUPFAM" id="SSF103481">
    <property type="entry name" value="Multidrug resistance efflux transporter EmrE"/>
    <property type="match status" value="2"/>
</dbReference>
<dbReference type="InterPro" id="IPR037185">
    <property type="entry name" value="EmrE-like"/>
</dbReference>
<evidence type="ECO:0000313" key="6">
    <source>
        <dbReference type="EMBL" id="UUN97124.1"/>
    </source>
</evidence>
<proteinExistence type="inferred from homology"/>
<dbReference type="Pfam" id="PF00892">
    <property type="entry name" value="EamA"/>
    <property type="match status" value="2"/>
</dbReference>
<evidence type="ECO:0000256" key="4">
    <source>
        <dbReference type="ARBA" id="ARBA00022989"/>
    </source>
</evidence>
<sequence length="290" mass="31496">MLRAYAALVLLGIIWGSNFIYMKWATALISPAQTVFMRIFFAFIPLLIVALYTGSISLKQLRYLKHFVVMSVLAAILYYYGIVAGTALLPSSIAGLLSGIIPIFTLLAALIFLREDRLSLGVIMGIALSFSGIILSARPWESSEFISLMGIFWVMVGSLSFGISFVYARYYLLPLEIPSIALATWQLGIAVLILILFIDFKGITTIYSDRHVLLGTIIGLGVMGTGGAFLLYYYIIQKLGAVKASVATYIAPVIAVIIGAVMGENVTAIEWFALTLIIGGVIVIQTTKLG</sequence>
<keyword evidence="5" id="KW-0472">Membrane</keyword>
<comment type="subcellular location">
    <subcellularLocation>
        <location evidence="1">Membrane</location>
        <topology evidence="1">Multi-pass membrane protein</topology>
    </subcellularLocation>
</comment>
<keyword evidence="4" id="KW-1133">Transmembrane helix</keyword>
<dbReference type="GO" id="GO:0016020">
    <property type="term" value="C:membrane"/>
    <property type="evidence" value="ECO:0007669"/>
    <property type="project" value="UniProtKB-SubCell"/>
</dbReference>
<gene>
    <name evidence="6" type="ORF">I9054_017460</name>
</gene>
<comment type="similarity">
    <text evidence="2">Belongs to the EamA transporter family.</text>
</comment>
<dbReference type="RefSeq" id="WP_009585654.1">
    <property type="nucleotide sequence ID" value="NZ_BKJQ01000012.1"/>
</dbReference>
<dbReference type="InterPro" id="IPR050638">
    <property type="entry name" value="AA-Vitamin_Transporters"/>
</dbReference>
<accession>A0A8I1DIM0</accession>
<dbReference type="EMBL" id="CP092085">
    <property type="protein sequence ID" value="UUN97124.1"/>
    <property type="molecule type" value="Genomic_DNA"/>
</dbReference>
<evidence type="ECO:0000256" key="3">
    <source>
        <dbReference type="ARBA" id="ARBA00022692"/>
    </source>
</evidence>
<name>A0A8I1DIM0_ACIBZ</name>
<organism evidence="6 7">
    <name type="scientific">Acinetobacter bereziniae</name>
    <name type="common">Acinetobacter genomosp. 10</name>
    <dbReference type="NCBI Taxonomy" id="106648"/>
    <lineage>
        <taxon>Bacteria</taxon>
        <taxon>Pseudomonadati</taxon>
        <taxon>Pseudomonadota</taxon>
        <taxon>Gammaproteobacteria</taxon>
        <taxon>Moraxellales</taxon>
        <taxon>Moraxellaceae</taxon>
        <taxon>Acinetobacter</taxon>
    </lineage>
</organism>
<dbReference type="Proteomes" id="UP000644140">
    <property type="component" value="Chromosome"/>
</dbReference>
<evidence type="ECO:0000256" key="1">
    <source>
        <dbReference type="ARBA" id="ARBA00004141"/>
    </source>
</evidence>
<reference evidence="6" key="1">
    <citation type="submission" date="2022-02" db="EMBL/GenBank/DDBJ databases">
        <title>Characterization of Tn125 harboring carbapenem-resistant Acinetobacter bereziniae clinical isolates.</title>
        <authorList>
            <person name="Wong N.-K."/>
            <person name="Pan Q."/>
        </authorList>
    </citation>
    <scope>NUCLEOTIDE SEQUENCE</scope>
    <source>
        <strain evidence="6">GD03393</strain>
    </source>
</reference>
<dbReference type="PANTHER" id="PTHR32322">
    <property type="entry name" value="INNER MEMBRANE TRANSPORTER"/>
    <property type="match status" value="1"/>
</dbReference>
<protein>
    <submittedName>
        <fullName evidence="6">DMT family transporter</fullName>
    </submittedName>
</protein>